<organism evidence="2 3">
    <name type="scientific">Methylobacterium longum</name>
    <dbReference type="NCBI Taxonomy" id="767694"/>
    <lineage>
        <taxon>Bacteria</taxon>
        <taxon>Pseudomonadati</taxon>
        <taxon>Pseudomonadota</taxon>
        <taxon>Alphaproteobacteria</taxon>
        <taxon>Hyphomicrobiales</taxon>
        <taxon>Methylobacteriaceae</taxon>
        <taxon>Methylobacterium</taxon>
    </lineage>
</organism>
<sequence length="124" mass="12647">MIRLNDIILVPAVLLGLGLAPAAAQTANRFDGAWSVVATADSGSCAGPYRYPIVIRDGNVDDAGANGVDTSGRATTDGRITGTIRQGLANVSVSGRLRGTGGSGRWTLSGLTSCSGRWTARRSG</sequence>
<feature type="signal peptide" evidence="1">
    <location>
        <begin position="1"/>
        <end position="26"/>
    </location>
</feature>
<reference evidence="3" key="1">
    <citation type="journal article" date="2019" name="Int. J. Syst. Evol. Microbiol.">
        <title>The Global Catalogue of Microorganisms (GCM) 10K type strain sequencing project: providing services to taxonomists for standard genome sequencing and annotation.</title>
        <authorList>
            <consortium name="The Broad Institute Genomics Platform"/>
            <consortium name="The Broad Institute Genome Sequencing Center for Infectious Disease"/>
            <person name="Wu L."/>
            <person name="Ma J."/>
        </authorList>
    </citation>
    <scope>NUCLEOTIDE SEQUENCE [LARGE SCALE GENOMIC DNA]</scope>
    <source>
        <strain evidence="3">CECT 7806</strain>
    </source>
</reference>
<keyword evidence="3" id="KW-1185">Reference proteome</keyword>
<feature type="chain" id="PRO_5045565583" description="Large exoprotein involved in heme utilization or adhesion" evidence="1">
    <location>
        <begin position="27"/>
        <end position="124"/>
    </location>
</feature>
<keyword evidence="1" id="KW-0732">Signal</keyword>
<evidence type="ECO:0008006" key="4">
    <source>
        <dbReference type="Google" id="ProtNLM"/>
    </source>
</evidence>
<evidence type="ECO:0000256" key="1">
    <source>
        <dbReference type="SAM" id="SignalP"/>
    </source>
</evidence>
<proteinExistence type="predicted"/>
<protein>
    <recommendedName>
        <fullName evidence="4">Large exoprotein involved in heme utilization or adhesion</fullName>
    </recommendedName>
</protein>
<name>A0ABT8AJ37_9HYPH</name>
<evidence type="ECO:0000313" key="3">
    <source>
        <dbReference type="Proteomes" id="UP001244297"/>
    </source>
</evidence>
<dbReference type="RefSeq" id="WP_238290860.1">
    <property type="nucleotide sequence ID" value="NZ_BPQS01000029.1"/>
</dbReference>
<comment type="caution">
    <text evidence="2">The sequence shown here is derived from an EMBL/GenBank/DDBJ whole genome shotgun (WGS) entry which is preliminary data.</text>
</comment>
<accession>A0ABT8AJ37</accession>
<dbReference type="Proteomes" id="UP001244297">
    <property type="component" value="Unassembled WGS sequence"/>
</dbReference>
<gene>
    <name evidence="2" type="ORF">QWZ18_04425</name>
</gene>
<dbReference type="EMBL" id="JAUFPT010000009">
    <property type="protein sequence ID" value="MDN3569872.1"/>
    <property type="molecule type" value="Genomic_DNA"/>
</dbReference>
<evidence type="ECO:0000313" key="2">
    <source>
        <dbReference type="EMBL" id="MDN3569872.1"/>
    </source>
</evidence>